<name>A0A314XNI7_PRUYE</name>
<dbReference type="Proteomes" id="UP000250321">
    <property type="component" value="Unassembled WGS sequence"/>
</dbReference>
<reference evidence="2 3" key="1">
    <citation type="submission" date="2018-02" db="EMBL/GenBank/DDBJ databases">
        <title>Draft genome of wild Prunus yedoensis var. nudiflora.</title>
        <authorList>
            <person name="Baek S."/>
            <person name="Kim J.-H."/>
            <person name="Choi K."/>
            <person name="Kim G.-B."/>
            <person name="Cho A."/>
            <person name="Jang H."/>
            <person name="Shin C.-H."/>
            <person name="Yu H.-J."/>
            <person name="Mun J.-H."/>
        </authorList>
    </citation>
    <scope>NUCLEOTIDE SEQUENCE [LARGE SCALE GENOMIC DNA]</scope>
    <source>
        <strain evidence="3">cv. Jeju island</strain>
        <tissue evidence="2">Leaf</tissue>
    </source>
</reference>
<feature type="region of interest" description="Disordered" evidence="1">
    <location>
        <begin position="140"/>
        <end position="190"/>
    </location>
</feature>
<evidence type="ECO:0000313" key="2">
    <source>
        <dbReference type="EMBL" id="PQP93956.1"/>
    </source>
</evidence>
<feature type="region of interest" description="Disordered" evidence="1">
    <location>
        <begin position="97"/>
        <end position="127"/>
    </location>
</feature>
<feature type="compositionally biased region" description="Polar residues" evidence="1">
    <location>
        <begin position="260"/>
        <end position="282"/>
    </location>
</feature>
<gene>
    <name evidence="2" type="ORF">Pyn_19130</name>
</gene>
<evidence type="ECO:0000256" key="1">
    <source>
        <dbReference type="SAM" id="MobiDB-lite"/>
    </source>
</evidence>
<comment type="caution">
    <text evidence="2">The sequence shown here is derived from an EMBL/GenBank/DDBJ whole genome shotgun (WGS) entry which is preliminary data.</text>
</comment>
<sequence length="323" mass="34275">MPMRPPNFPLMTPPSSGSASGATGASGTEKKPQQQQRRGFEASQAFAMSFASMNGATAATGIDLTSLAQNHAILQSFPEVRQGYPHFMAVQAVQHKKSYRVPEEGKTGGGDSPNVEEERKAVGGKASSTLGHSIAFSRTDLTDTSGSTIPSNNVMDSSTRTLNLSSTPGRTSSRSKTPATSNGSVYSDHLPSTSSMAAKFPNALSSFPQNLVQSCSSPAQSPQWKNSNSARTTTSQVPSSSLASSTSSSLKNLPQKHARTQQSHTQISFAANTKSSTQSQGLQPASSNQSPSPPVMVGSPTPFVNVQECWWKPKNNYFDFHRK</sequence>
<protein>
    <submittedName>
        <fullName evidence="2">Protein TIME FOR COFFEE</fullName>
    </submittedName>
</protein>
<dbReference type="InterPro" id="IPR039317">
    <property type="entry name" value="TIC"/>
</dbReference>
<proteinExistence type="predicted"/>
<feature type="compositionally biased region" description="Polar residues" evidence="1">
    <location>
        <begin position="142"/>
        <end position="190"/>
    </location>
</feature>
<feature type="compositionally biased region" description="Polar residues" evidence="1">
    <location>
        <begin position="212"/>
        <end position="232"/>
    </location>
</feature>
<dbReference type="EMBL" id="PJQY01002410">
    <property type="protein sequence ID" value="PQP93956.1"/>
    <property type="molecule type" value="Genomic_DNA"/>
</dbReference>
<dbReference type="OrthoDB" id="784889at2759"/>
<feature type="compositionally biased region" description="Pro residues" evidence="1">
    <location>
        <begin position="1"/>
        <end position="12"/>
    </location>
</feature>
<dbReference type="STRING" id="2094558.A0A314XNI7"/>
<dbReference type="GO" id="GO:0042752">
    <property type="term" value="P:regulation of circadian rhythm"/>
    <property type="evidence" value="ECO:0007669"/>
    <property type="project" value="InterPro"/>
</dbReference>
<dbReference type="GO" id="GO:0005634">
    <property type="term" value="C:nucleus"/>
    <property type="evidence" value="ECO:0007669"/>
    <property type="project" value="TreeGrafter"/>
</dbReference>
<dbReference type="PANTHER" id="PTHR34798">
    <property type="entry name" value="PROTEIN TIME FOR COFFEE"/>
    <property type="match status" value="1"/>
</dbReference>
<feature type="compositionally biased region" description="Low complexity" evidence="1">
    <location>
        <begin position="233"/>
        <end position="249"/>
    </location>
</feature>
<feature type="region of interest" description="Disordered" evidence="1">
    <location>
        <begin position="212"/>
        <end position="299"/>
    </location>
</feature>
<accession>A0A314XNI7</accession>
<feature type="compositionally biased region" description="Low complexity" evidence="1">
    <location>
        <begin position="13"/>
        <end position="27"/>
    </location>
</feature>
<dbReference type="PANTHER" id="PTHR34798:SF2">
    <property type="entry name" value="PROTEIN TIME FOR COFFEE"/>
    <property type="match status" value="1"/>
</dbReference>
<dbReference type="AlphaFoldDB" id="A0A314XNI7"/>
<keyword evidence="3" id="KW-1185">Reference proteome</keyword>
<evidence type="ECO:0000313" key="3">
    <source>
        <dbReference type="Proteomes" id="UP000250321"/>
    </source>
</evidence>
<feature type="region of interest" description="Disordered" evidence="1">
    <location>
        <begin position="1"/>
        <end position="41"/>
    </location>
</feature>
<organism evidence="2 3">
    <name type="scientific">Prunus yedoensis var. nudiflora</name>
    <dbReference type="NCBI Taxonomy" id="2094558"/>
    <lineage>
        <taxon>Eukaryota</taxon>
        <taxon>Viridiplantae</taxon>
        <taxon>Streptophyta</taxon>
        <taxon>Embryophyta</taxon>
        <taxon>Tracheophyta</taxon>
        <taxon>Spermatophyta</taxon>
        <taxon>Magnoliopsida</taxon>
        <taxon>eudicotyledons</taxon>
        <taxon>Gunneridae</taxon>
        <taxon>Pentapetalae</taxon>
        <taxon>rosids</taxon>
        <taxon>fabids</taxon>
        <taxon>Rosales</taxon>
        <taxon>Rosaceae</taxon>
        <taxon>Amygdaloideae</taxon>
        <taxon>Amygdaleae</taxon>
        <taxon>Prunus</taxon>
    </lineage>
</organism>